<evidence type="ECO:0000256" key="6">
    <source>
        <dbReference type="ARBA" id="ARBA00023277"/>
    </source>
</evidence>
<evidence type="ECO:0000256" key="3">
    <source>
        <dbReference type="ARBA" id="ARBA00022490"/>
    </source>
</evidence>
<dbReference type="GO" id="GO:0046872">
    <property type="term" value="F:metal ion binding"/>
    <property type="evidence" value="ECO:0007669"/>
    <property type="project" value="UniProtKB-KW"/>
</dbReference>
<dbReference type="GO" id="GO:0016791">
    <property type="term" value="F:phosphatase activity"/>
    <property type="evidence" value="ECO:0007669"/>
    <property type="project" value="InterPro"/>
</dbReference>
<dbReference type="InterPro" id="IPR006549">
    <property type="entry name" value="HAD-SF_hydro_IIIA"/>
</dbReference>
<proteinExistence type="inferred from homology"/>
<dbReference type="Pfam" id="PF13242">
    <property type="entry name" value="Hydrolase_like"/>
    <property type="match status" value="1"/>
</dbReference>
<keyword evidence="3" id="KW-0963">Cytoplasm</keyword>
<dbReference type="PANTHER" id="PTHR42891">
    <property type="entry name" value="D-GLYCERO-BETA-D-MANNO-HEPTOSE-1,7-BISPHOSPHATE 7-PHOSPHATASE"/>
    <property type="match status" value="1"/>
</dbReference>
<dbReference type="GO" id="GO:0005737">
    <property type="term" value="C:cytoplasm"/>
    <property type="evidence" value="ECO:0007669"/>
    <property type="project" value="UniProtKB-SubCell"/>
</dbReference>
<comment type="caution">
    <text evidence="9">The sequence shown here is derived from an EMBL/GenBank/DDBJ whole genome shotgun (WGS) entry which is preliminary data.</text>
</comment>
<evidence type="ECO:0000256" key="2">
    <source>
        <dbReference type="ARBA" id="ARBA00005628"/>
    </source>
</evidence>
<dbReference type="SUPFAM" id="SSF53448">
    <property type="entry name" value="Nucleotide-diphospho-sugar transferases"/>
    <property type="match status" value="1"/>
</dbReference>
<comment type="similarity">
    <text evidence="2">Belongs to the GmhB family.</text>
</comment>
<protein>
    <recommendedName>
        <fullName evidence="7">D,D-heptose 1,7-bisphosphate phosphatase</fullName>
    </recommendedName>
</protein>
<dbReference type="InterPro" id="IPR029044">
    <property type="entry name" value="Nucleotide-diphossugar_trans"/>
</dbReference>
<keyword evidence="6" id="KW-0119">Carbohydrate metabolism</keyword>
<dbReference type="Gene3D" id="3.40.50.1000">
    <property type="entry name" value="HAD superfamily/HAD-like"/>
    <property type="match status" value="1"/>
</dbReference>
<evidence type="ECO:0000256" key="1">
    <source>
        <dbReference type="ARBA" id="ARBA00004496"/>
    </source>
</evidence>
<keyword evidence="10" id="KW-1185">Reference proteome</keyword>
<dbReference type="PANTHER" id="PTHR42891:SF1">
    <property type="entry name" value="D-GLYCERO-BETA-D-MANNO-HEPTOSE-1,7-BISPHOSPHATE 7-PHOSPHATASE"/>
    <property type="match status" value="1"/>
</dbReference>
<reference evidence="9 10" key="1">
    <citation type="submission" date="2019-03" db="EMBL/GenBank/DDBJ databases">
        <title>Jiella endophytica sp. nov., a novel endophytic bacterium isolated from root of Ficus microcarpa Linn. f.</title>
        <authorList>
            <person name="Tuo L."/>
        </authorList>
    </citation>
    <scope>NUCLEOTIDE SEQUENCE [LARGE SCALE GENOMIC DNA]</scope>
    <source>
        <strain evidence="9 10">CBS5Q-3</strain>
    </source>
</reference>
<dbReference type="InterPro" id="IPR036412">
    <property type="entry name" value="HAD-like_sf"/>
</dbReference>
<organism evidence="9 10">
    <name type="scientific">Jiella endophytica</name>
    <dbReference type="NCBI Taxonomy" id="2558362"/>
    <lineage>
        <taxon>Bacteria</taxon>
        <taxon>Pseudomonadati</taxon>
        <taxon>Pseudomonadota</taxon>
        <taxon>Alphaproteobacteria</taxon>
        <taxon>Hyphomicrobiales</taxon>
        <taxon>Aurantimonadaceae</taxon>
        <taxon>Jiella</taxon>
    </lineage>
</organism>
<dbReference type="NCBIfam" id="TIGR01662">
    <property type="entry name" value="HAD-SF-IIIA"/>
    <property type="match status" value="1"/>
</dbReference>
<dbReference type="AlphaFoldDB" id="A0A4Y8RLH5"/>
<sequence>MQRRRESEMSGVPRNVPVAILLGGRGVRLGLTDRPKPMVEFLGRPLLERTVAVLRNQGFTNLVFLTGHLGNVIADHFGDGSRFGVSIAYSHESEPLGTARATAAAVELLGDEFVLLYGDTVFDVDLARLVKAGRANGGDGTLLVHPNDHPFDSDLVVTDLAGRITAFRSKPHPPGLLARNLVNAGLYYMRPTLFDAIPDGADLWDWGRDVFGLAVGGGKQLHAYKTSEYIKDIGTPDRLAKAERAVTTGLVEKRSLRSRQRAVFFDRDGVLNREIDGVHEPAALELLDGVGEVVHAINASQFLSVVITNQPDLAKGFFGFEDLDLVHAELERQLAAQGAYLDAVYFCPHHPERGFAGEVAELKVDCDCRKPRPGMLHRAAEELNIDLSASFFLGDRMSDMAAGKAVGATTIFMENGSSTAAPPADGQKRAGIDHVAPNIVDAWRYICEEAS</sequence>
<dbReference type="GO" id="GO:0005975">
    <property type="term" value="P:carbohydrate metabolic process"/>
    <property type="evidence" value="ECO:0007669"/>
    <property type="project" value="InterPro"/>
</dbReference>
<dbReference type="InterPro" id="IPR005835">
    <property type="entry name" value="NTP_transferase_dom"/>
</dbReference>
<feature type="domain" description="Nucleotidyl transferase" evidence="8">
    <location>
        <begin position="20"/>
        <end position="247"/>
    </location>
</feature>
<dbReference type="Gene3D" id="3.90.550.10">
    <property type="entry name" value="Spore Coat Polysaccharide Biosynthesis Protein SpsA, Chain A"/>
    <property type="match status" value="1"/>
</dbReference>
<evidence type="ECO:0000256" key="4">
    <source>
        <dbReference type="ARBA" id="ARBA00022723"/>
    </source>
</evidence>
<evidence type="ECO:0000313" key="9">
    <source>
        <dbReference type="EMBL" id="TFF23311.1"/>
    </source>
</evidence>
<dbReference type="EMBL" id="SOZD01000003">
    <property type="protein sequence ID" value="TFF23311.1"/>
    <property type="molecule type" value="Genomic_DNA"/>
</dbReference>
<keyword evidence="4" id="KW-0479">Metal-binding</keyword>
<dbReference type="InterPro" id="IPR006543">
    <property type="entry name" value="Histidinol-phos"/>
</dbReference>
<dbReference type="InterPro" id="IPR004446">
    <property type="entry name" value="Heptose_bisP_phosphatase"/>
</dbReference>
<gene>
    <name evidence="9" type="ORF">E3C22_12870</name>
</gene>
<accession>A0A4Y8RLH5</accession>
<evidence type="ECO:0000256" key="5">
    <source>
        <dbReference type="ARBA" id="ARBA00022801"/>
    </source>
</evidence>
<dbReference type="Proteomes" id="UP000298179">
    <property type="component" value="Unassembled WGS sequence"/>
</dbReference>
<dbReference type="NCBIfam" id="TIGR01656">
    <property type="entry name" value="Histidinol-ppas"/>
    <property type="match status" value="1"/>
</dbReference>
<name>A0A4Y8RLH5_9HYPH</name>
<evidence type="ECO:0000256" key="7">
    <source>
        <dbReference type="ARBA" id="ARBA00031828"/>
    </source>
</evidence>
<dbReference type="CDD" id="cd04181">
    <property type="entry name" value="NTP_transferase"/>
    <property type="match status" value="1"/>
</dbReference>
<dbReference type="CDD" id="cd07503">
    <property type="entry name" value="HAD_HisB-N"/>
    <property type="match status" value="1"/>
</dbReference>
<keyword evidence="5 9" id="KW-0378">Hydrolase</keyword>
<dbReference type="InterPro" id="IPR023214">
    <property type="entry name" value="HAD_sf"/>
</dbReference>
<dbReference type="RefSeq" id="WP_134762417.1">
    <property type="nucleotide sequence ID" value="NZ_SOZD01000003.1"/>
</dbReference>
<comment type="subcellular location">
    <subcellularLocation>
        <location evidence="1">Cytoplasm</location>
    </subcellularLocation>
</comment>
<evidence type="ECO:0000259" key="8">
    <source>
        <dbReference type="Pfam" id="PF00483"/>
    </source>
</evidence>
<evidence type="ECO:0000313" key="10">
    <source>
        <dbReference type="Proteomes" id="UP000298179"/>
    </source>
</evidence>
<dbReference type="OrthoDB" id="9801810at2"/>
<dbReference type="Pfam" id="PF00483">
    <property type="entry name" value="NTP_transferase"/>
    <property type="match status" value="1"/>
</dbReference>
<dbReference type="SUPFAM" id="SSF56784">
    <property type="entry name" value="HAD-like"/>
    <property type="match status" value="1"/>
</dbReference>